<dbReference type="RefSeq" id="WP_115515358.1">
    <property type="nucleotide sequence ID" value="NZ_QRGO01000001.1"/>
</dbReference>
<comment type="caution">
    <text evidence="2">The sequence shown here is derived from an EMBL/GenBank/DDBJ whole genome shotgun (WGS) entry which is preliminary data.</text>
</comment>
<dbReference type="AlphaFoldDB" id="A0A371B749"/>
<name>A0A371B749_9BRAD</name>
<dbReference type="OrthoDB" id="8442232at2"/>
<feature type="chain" id="PRO_5017017915" description="SH3 domain-containing protein" evidence="1">
    <location>
        <begin position="25"/>
        <end position="253"/>
    </location>
</feature>
<keyword evidence="1" id="KW-0732">Signal</keyword>
<proteinExistence type="predicted"/>
<evidence type="ECO:0000256" key="1">
    <source>
        <dbReference type="SAM" id="SignalP"/>
    </source>
</evidence>
<evidence type="ECO:0000313" key="3">
    <source>
        <dbReference type="Proteomes" id="UP000263993"/>
    </source>
</evidence>
<dbReference type="EMBL" id="QRGO01000001">
    <property type="protein sequence ID" value="RDV03332.1"/>
    <property type="molecule type" value="Genomic_DNA"/>
</dbReference>
<dbReference type="Proteomes" id="UP000263993">
    <property type="component" value="Unassembled WGS sequence"/>
</dbReference>
<organism evidence="2 3">
    <name type="scientific">Undibacter mobilis</name>
    <dbReference type="NCBI Taxonomy" id="2292256"/>
    <lineage>
        <taxon>Bacteria</taxon>
        <taxon>Pseudomonadati</taxon>
        <taxon>Pseudomonadota</taxon>
        <taxon>Alphaproteobacteria</taxon>
        <taxon>Hyphomicrobiales</taxon>
        <taxon>Nitrobacteraceae</taxon>
        <taxon>Undibacter</taxon>
    </lineage>
</organism>
<sequence length="253" mass="26104">MPNTILTTALLAVALAAAAVPVQAQRAAAQQAAPAVAGKPYRAVAITPPAEMKDGDFTVLRAKVAEAARNRDRAALAKLVAKGFFWDRDGADAAKGRSGMDVLAAALGLSNKDGVGWDMLAGLADDPSASPAQSRKNAVCGPAEPRYDTKAFAALLKDTQTDAATWGYPLMAGTDVRATPQASAPVIDKLGLAFVRVLPEGSVNPNYMRVLTPAGKVGFITIDALAPVGNDQLCYVKEGGVWMIGGYIGAGEP</sequence>
<gene>
    <name evidence="2" type="ORF">DXH78_01245</name>
</gene>
<protein>
    <recommendedName>
        <fullName evidence="4">SH3 domain-containing protein</fullName>
    </recommendedName>
</protein>
<accession>A0A371B749</accession>
<evidence type="ECO:0008006" key="4">
    <source>
        <dbReference type="Google" id="ProtNLM"/>
    </source>
</evidence>
<feature type="signal peptide" evidence="1">
    <location>
        <begin position="1"/>
        <end position="24"/>
    </location>
</feature>
<reference evidence="3" key="1">
    <citation type="submission" date="2018-08" db="EMBL/GenBank/DDBJ databases">
        <authorList>
            <person name="Kim S.-J."/>
            <person name="Jung G.-Y."/>
        </authorList>
    </citation>
    <scope>NUCLEOTIDE SEQUENCE [LARGE SCALE GENOMIC DNA]</scope>
    <source>
        <strain evidence="3">GY_H</strain>
    </source>
</reference>
<keyword evidence="3" id="KW-1185">Reference proteome</keyword>
<evidence type="ECO:0000313" key="2">
    <source>
        <dbReference type="EMBL" id="RDV03332.1"/>
    </source>
</evidence>